<dbReference type="AlphaFoldDB" id="A0A165LIW6"/>
<accession>A0A165LIW6</accession>
<proteinExistence type="predicted"/>
<dbReference type="SUPFAM" id="SSF50998">
    <property type="entry name" value="Quinoprotein alcohol dehydrogenase-like"/>
    <property type="match status" value="1"/>
</dbReference>
<name>A0A165LIW6_PELLU</name>
<dbReference type="InterPro" id="IPR015943">
    <property type="entry name" value="WD40/YVTN_repeat-like_dom_sf"/>
</dbReference>
<reference evidence="1 2" key="1">
    <citation type="submission" date="2016-03" db="EMBL/GenBank/DDBJ databases">
        <title>Speciation and ecological success in dimly lit waters: horizontal gene transfer in a green sulfur bacteria bloom unveiled by metagenomic assembly.</title>
        <authorList>
            <person name="Llorens-Mares T."/>
            <person name="Liu Z."/>
            <person name="Allen L.Z."/>
            <person name="Rusch D.B."/>
            <person name="Craig M.T."/>
            <person name="Dupont C.L."/>
            <person name="Bryant D.A."/>
            <person name="Casamayor E.O."/>
        </authorList>
    </citation>
    <scope>NUCLEOTIDE SEQUENCE [LARGE SCALE GENOMIC DNA]</scope>
    <source>
        <strain evidence="1">CIII</strain>
    </source>
</reference>
<organism evidence="1 2">
    <name type="scientific">Pelodictyon luteolum</name>
    <dbReference type="NCBI Taxonomy" id="1100"/>
    <lineage>
        <taxon>Bacteria</taxon>
        <taxon>Pseudomonadati</taxon>
        <taxon>Chlorobiota</taxon>
        <taxon>Chlorobiia</taxon>
        <taxon>Chlorobiales</taxon>
        <taxon>Chlorobiaceae</taxon>
        <taxon>Chlorobium/Pelodictyon group</taxon>
        <taxon>Pelodictyon</taxon>
    </lineage>
</organism>
<dbReference type="EMBL" id="LVWG01000032">
    <property type="protein sequence ID" value="KZK74099.1"/>
    <property type="molecule type" value="Genomic_DNA"/>
</dbReference>
<dbReference type="Gene3D" id="2.130.10.10">
    <property type="entry name" value="YVTN repeat-like/Quinoprotein amine dehydrogenase"/>
    <property type="match status" value="1"/>
</dbReference>
<dbReference type="Proteomes" id="UP000076481">
    <property type="component" value="Unassembled WGS sequence"/>
</dbReference>
<dbReference type="InterPro" id="IPR011047">
    <property type="entry name" value="Quinoprotein_ADH-like_sf"/>
</dbReference>
<dbReference type="Pfam" id="PF16248">
    <property type="entry name" value="DUF4905"/>
    <property type="match status" value="1"/>
</dbReference>
<dbReference type="InterPro" id="IPR032595">
    <property type="entry name" value="DUF4905"/>
</dbReference>
<gene>
    <name evidence="1" type="ORF">A3K90_07735</name>
</gene>
<evidence type="ECO:0000313" key="2">
    <source>
        <dbReference type="Proteomes" id="UP000076481"/>
    </source>
</evidence>
<sequence>MDALKPFGEAWRYDGGDGAVLWQLSFTGSGTLFGQKRFPSNRRAFFFAVDPDEGRVLIDDFQPLDPALDSPLGGGWFTGIESTHRDLVYLHAWQEGSPLHRGIWAVLARTGSIIWSQPGLEYVAHTDAGLLACRQTSFAGFPERSYVLLDPLTGKESACEDASSLRASAMGEEERQKVLLPQAAERLPDGSGGGESIVCGSVVALSVHEKTVDGWRSILRLWIDGIEVYCDVMEEGGSMPARNNFLIRGDKLYYIKKKRELVAFTLS</sequence>
<evidence type="ECO:0000313" key="1">
    <source>
        <dbReference type="EMBL" id="KZK74099.1"/>
    </source>
</evidence>
<protein>
    <recommendedName>
        <fullName evidence="3">DUF4905 domain-containing protein</fullName>
    </recommendedName>
</protein>
<evidence type="ECO:0008006" key="3">
    <source>
        <dbReference type="Google" id="ProtNLM"/>
    </source>
</evidence>
<comment type="caution">
    <text evidence="1">The sequence shown here is derived from an EMBL/GenBank/DDBJ whole genome shotgun (WGS) entry which is preliminary data.</text>
</comment>
<dbReference type="RefSeq" id="WP_303681922.1">
    <property type="nucleotide sequence ID" value="NZ_LVWG01000032.1"/>
</dbReference>